<dbReference type="AlphaFoldDB" id="A0A9P6GZ50"/>
<dbReference type="InterPro" id="IPR016135">
    <property type="entry name" value="UBQ-conjugating_enzyme/RWD"/>
</dbReference>
<evidence type="ECO:0000256" key="2">
    <source>
        <dbReference type="ARBA" id="ARBA00022679"/>
    </source>
</evidence>
<keyword evidence="4" id="KW-0833">Ubl conjugation pathway</keyword>
<dbReference type="SMART" id="SM00212">
    <property type="entry name" value="UBCc"/>
    <property type="match status" value="1"/>
</dbReference>
<dbReference type="OrthoDB" id="7851174at2759"/>
<protein>
    <recommendedName>
        <fullName evidence="1">E2 ubiquitin-conjugating enzyme</fullName>
        <ecNumber evidence="1">2.3.2.23</ecNumber>
    </recommendedName>
</protein>
<feature type="domain" description="UBC core" evidence="6">
    <location>
        <begin position="5"/>
        <end position="151"/>
    </location>
</feature>
<dbReference type="GO" id="GO:0061631">
    <property type="term" value="F:ubiquitin conjugating enzyme activity"/>
    <property type="evidence" value="ECO:0007669"/>
    <property type="project" value="UniProtKB-EC"/>
</dbReference>
<reference evidence="7 8" key="1">
    <citation type="journal article" date="2020" name="Genome Biol. Evol.">
        <title>Comparative genomics of strictly vertically transmitted, feminizing microsporidia endosymbionts of amphipod crustaceans.</title>
        <authorList>
            <person name="Cormier A."/>
            <person name="Chebbi M.A."/>
            <person name="Giraud I."/>
            <person name="Wattier R."/>
            <person name="Teixeira M."/>
            <person name="Gilbert C."/>
            <person name="Rigaud T."/>
            <person name="Cordaux R."/>
        </authorList>
    </citation>
    <scope>NUCLEOTIDE SEQUENCE [LARGE SCALE GENOMIC DNA]</scope>
    <source>
        <strain evidence="7 8">Ou3-Ou53</strain>
    </source>
</reference>
<name>A0A9P6GZ50_9MICR</name>
<organism evidence="7 8">
    <name type="scientific">Nosema granulosis</name>
    <dbReference type="NCBI Taxonomy" id="83296"/>
    <lineage>
        <taxon>Eukaryota</taxon>
        <taxon>Fungi</taxon>
        <taxon>Fungi incertae sedis</taxon>
        <taxon>Microsporidia</taxon>
        <taxon>Nosematidae</taxon>
        <taxon>Nosema</taxon>
    </lineage>
</organism>
<dbReference type="Pfam" id="PF00179">
    <property type="entry name" value="UQ_con"/>
    <property type="match status" value="1"/>
</dbReference>
<dbReference type="PROSITE" id="PS50127">
    <property type="entry name" value="UBC_2"/>
    <property type="match status" value="1"/>
</dbReference>
<evidence type="ECO:0000256" key="1">
    <source>
        <dbReference type="ARBA" id="ARBA00012486"/>
    </source>
</evidence>
<evidence type="ECO:0000256" key="3">
    <source>
        <dbReference type="ARBA" id="ARBA00022741"/>
    </source>
</evidence>
<evidence type="ECO:0000256" key="5">
    <source>
        <dbReference type="ARBA" id="ARBA00022840"/>
    </source>
</evidence>
<dbReference type="Gene3D" id="3.10.110.10">
    <property type="entry name" value="Ubiquitin Conjugating Enzyme"/>
    <property type="match status" value="1"/>
</dbReference>
<comment type="caution">
    <text evidence="7">The sequence shown here is derived from an EMBL/GenBank/DDBJ whole genome shotgun (WGS) entry which is preliminary data.</text>
</comment>
<dbReference type="PANTHER" id="PTHR24067">
    <property type="entry name" value="UBIQUITIN-CONJUGATING ENZYME E2"/>
    <property type="match status" value="1"/>
</dbReference>
<evidence type="ECO:0000259" key="6">
    <source>
        <dbReference type="PROSITE" id="PS50127"/>
    </source>
</evidence>
<dbReference type="InterPro" id="IPR000608">
    <property type="entry name" value="UBC"/>
</dbReference>
<dbReference type="FunFam" id="3.10.110.10:FF:000060">
    <property type="entry name" value="Ubiquitin conjugating enzyme (UbcB)"/>
    <property type="match status" value="1"/>
</dbReference>
<dbReference type="EMBL" id="SBJO01000055">
    <property type="protein sequence ID" value="KAF9763767.1"/>
    <property type="molecule type" value="Genomic_DNA"/>
</dbReference>
<dbReference type="GO" id="GO:0005524">
    <property type="term" value="F:ATP binding"/>
    <property type="evidence" value="ECO:0007669"/>
    <property type="project" value="UniProtKB-KW"/>
</dbReference>
<keyword evidence="3" id="KW-0547">Nucleotide-binding</keyword>
<keyword evidence="5" id="KW-0067">ATP-binding</keyword>
<proteinExistence type="predicted"/>
<evidence type="ECO:0000313" key="7">
    <source>
        <dbReference type="EMBL" id="KAF9763767.1"/>
    </source>
</evidence>
<keyword evidence="2" id="KW-0808">Transferase</keyword>
<dbReference type="SUPFAM" id="SSF54495">
    <property type="entry name" value="UBC-like"/>
    <property type="match status" value="1"/>
</dbReference>
<evidence type="ECO:0000313" key="8">
    <source>
        <dbReference type="Proteomes" id="UP000740883"/>
    </source>
</evidence>
<sequence length="161" mass="18232">MASGNKNRRILTEMNTMQTEPPPGCSAGPVNPNELDKWVAIITGPPDSPYQGGIFELEILFPPDYPFKPPKITFKTKIYHCNIFEKHLCLDILKNQWSPALTIDKVLLSIIALLQDPNPKDPLNREAAKLYESSTKEYENKAKEWVRLYASGELSDQDSEL</sequence>
<gene>
    <name evidence="7" type="primary">UBC11</name>
    <name evidence="7" type="ORF">NGRA_1065</name>
</gene>
<keyword evidence="8" id="KW-1185">Reference proteome</keyword>
<dbReference type="Proteomes" id="UP000740883">
    <property type="component" value="Unassembled WGS sequence"/>
</dbReference>
<dbReference type="InterPro" id="IPR050113">
    <property type="entry name" value="Ub_conjugating_enzyme"/>
</dbReference>
<dbReference type="EC" id="2.3.2.23" evidence="1"/>
<evidence type="ECO:0000256" key="4">
    <source>
        <dbReference type="ARBA" id="ARBA00022786"/>
    </source>
</evidence>
<accession>A0A9P6GZ50</accession>